<dbReference type="Gene3D" id="1.25.40.10">
    <property type="entry name" value="Tetratricopeptide repeat domain"/>
    <property type="match status" value="3"/>
</dbReference>
<feature type="region of interest" description="Disordered" evidence="5">
    <location>
        <begin position="443"/>
        <end position="536"/>
    </location>
</feature>
<evidence type="ECO:0000256" key="4">
    <source>
        <dbReference type="SAM" id="Coils"/>
    </source>
</evidence>
<feature type="compositionally biased region" description="Low complexity" evidence="5">
    <location>
        <begin position="448"/>
        <end position="459"/>
    </location>
</feature>
<evidence type="ECO:0000256" key="5">
    <source>
        <dbReference type="SAM" id="MobiDB-lite"/>
    </source>
</evidence>
<dbReference type="Pfam" id="PF13174">
    <property type="entry name" value="TPR_6"/>
    <property type="match status" value="1"/>
</dbReference>
<evidence type="ECO:0000313" key="8">
    <source>
        <dbReference type="Proteomes" id="UP000660047"/>
    </source>
</evidence>
<sequence length="536" mass="59553">MADVLNCKHCGGAIAVTGYCTRCGLKIDYVNKALNSSKYYYNIGLDKARVRDMSGAEEALKLSLKYDKMNIDARNLLGLVYYETGEIVQALSHWVVSVNYFDGKNVAKRYIKEIKSNPHRLEAVNNVTRKYNQALVYAKQGSKDLAFIQLRKVLSDNSRFIQGYLLLALLFIDEGRYDKARKALKRVIKIDRTNPVAVRYFNEMGHTDEEIMNFRDYPQEDYDVDSLFVDDQKKLIAGNSEVDFDGDPIPVGRYKDINFYKYSIAYIIAGVVLGLAAMWTLIIPHRDKAADNSERDLKVTFSQEIADKNVAISELQSQVDSMTTKLTNAETEAKNLQTQIDKYGDYASQVLSDDNKARVQSAIYKYETMTYEAAIDDLNRVLQDTPNSDVALFYKAMCYLKLSDDNNATLVFNQLVENCPNSVYYTVACDYADEDAIQAGLEKKNSASTASTNTGDGTDTTDRSSTGDETGTTDSTDTGDGTDTTDSSYTGDGTDTTDNTYTDDGTGTIDNTYTGDGTDTTDSSYTGDGTDTTDGQ</sequence>
<gene>
    <name evidence="7" type="ORF">COEU31_12090</name>
</gene>
<feature type="coiled-coil region" evidence="4">
    <location>
        <begin position="312"/>
        <end position="346"/>
    </location>
</feature>
<dbReference type="SUPFAM" id="SSF48452">
    <property type="entry name" value="TPR-like"/>
    <property type="match status" value="1"/>
</dbReference>
<evidence type="ECO:0008006" key="9">
    <source>
        <dbReference type="Google" id="ProtNLM"/>
    </source>
</evidence>
<keyword evidence="6" id="KW-0472">Membrane</keyword>
<evidence type="ECO:0000313" key="7">
    <source>
        <dbReference type="EMBL" id="GFO94163.1"/>
    </source>
</evidence>
<dbReference type="InterPro" id="IPR011990">
    <property type="entry name" value="TPR-like_helical_dom_sf"/>
</dbReference>
<keyword evidence="6" id="KW-1133">Transmembrane helix</keyword>
<name>A0AAI9K2E8_9FIRM</name>
<keyword evidence="4" id="KW-0175">Coiled coil</keyword>
<dbReference type="AlphaFoldDB" id="A0AAI9K2E8"/>
<dbReference type="PANTHER" id="PTHR45586:SF1">
    <property type="entry name" value="LIPOPOLYSACCHARIDE ASSEMBLY PROTEIN B"/>
    <property type="match status" value="1"/>
</dbReference>
<dbReference type="InterPro" id="IPR051012">
    <property type="entry name" value="CellSynth/LPSAsmb/PSIAsmb"/>
</dbReference>
<dbReference type="RefSeq" id="WP_015533155.1">
    <property type="nucleotide sequence ID" value="NZ_BLYL01000005.1"/>
</dbReference>
<accession>A0AAI9K2E8</accession>
<dbReference type="PROSITE" id="PS50005">
    <property type="entry name" value="TPR"/>
    <property type="match status" value="1"/>
</dbReference>
<feature type="compositionally biased region" description="Low complexity" evidence="5">
    <location>
        <begin position="467"/>
        <end position="536"/>
    </location>
</feature>
<dbReference type="PANTHER" id="PTHR45586">
    <property type="entry name" value="TPR REPEAT-CONTAINING PROTEIN PA4667"/>
    <property type="match status" value="1"/>
</dbReference>
<reference evidence="7" key="1">
    <citation type="submission" date="2020-06" db="EMBL/GenBank/DDBJ databases">
        <title>Characterization of fructooligosaccharide metabolism and fructooligosaccharide-degrading enzymes in human commensal butyrate producers.</title>
        <authorList>
            <person name="Tanno H."/>
            <person name="Fujii T."/>
            <person name="Hirano K."/>
            <person name="Maeno S."/>
            <person name="Tonozuka T."/>
            <person name="Sakamoto M."/>
            <person name="Ohkuma M."/>
            <person name="Tochio T."/>
            <person name="Endo A."/>
        </authorList>
    </citation>
    <scope>NUCLEOTIDE SEQUENCE</scope>
    <source>
        <strain evidence="7">JCM 31265</strain>
    </source>
</reference>
<keyword evidence="2 3" id="KW-0802">TPR repeat</keyword>
<keyword evidence="6" id="KW-0812">Transmembrane</keyword>
<feature type="repeat" description="TPR" evidence="3">
    <location>
        <begin position="161"/>
        <end position="194"/>
    </location>
</feature>
<protein>
    <recommendedName>
        <fullName evidence="9">Tetratricopeptide repeat protein</fullName>
    </recommendedName>
</protein>
<evidence type="ECO:0000256" key="2">
    <source>
        <dbReference type="ARBA" id="ARBA00022803"/>
    </source>
</evidence>
<evidence type="ECO:0000256" key="3">
    <source>
        <dbReference type="PROSITE-ProRule" id="PRU00339"/>
    </source>
</evidence>
<proteinExistence type="predicted"/>
<evidence type="ECO:0000256" key="1">
    <source>
        <dbReference type="ARBA" id="ARBA00022737"/>
    </source>
</evidence>
<keyword evidence="1" id="KW-0677">Repeat</keyword>
<dbReference type="SUPFAM" id="SSF81901">
    <property type="entry name" value="HCP-like"/>
    <property type="match status" value="1"/>
</dbReference>
<dbReference type="Proteomes" id="UP000660047">
    <property type="component" value="Unassembled WGS sequence"/>
</dbReference>
<dbReference type="InterPro" id="IPR019734">
    <property type="entry name" value="TPR_rpt"/>
</dbReference>
<organism evidence="7 8">
    <name type="scientific">Coprococcus eutactus</name>
    <dbReference type="NCBI Taxonomy" id="33043"/>
    <lineage>
        <taxon>Bacteria</taxon>
        <taxon>Bacillati</taxon>
        <taxon>Bacillota</taxon>
        <taxon>Clostridia</taxon>
        <taxon>Lachnospirales</taxon>
        <taxon>Lachnospiraceae</taxon>
        <taxon>Coprococcus</taxon>
    </lineage>
</organism>
<dbReference type="EMBL" id="BLYL01000005">
    <property type="protein sequence ID" value="GFO94163.1"/>
    <property type="molecule type" value="Genomic_DNA"/>
</dbReference>
<dbReference type="SMART" id="SM00028">
    <property type="entry name" value="TPR"/>
    <property type="match status" value="5"/>
</dbReference>
<comment type="caution">
    <text evidence="7">The sequence shown here is derived from an EMBL/GenBank/DDBJ whole genome shotgun (WGS) entry which is preliminary data.</text>
</comment>
<dbReference type="Pfam" id="PF13181">
    <property type="entry name" value="TPR_8"/>
    <property type="match status" value="1"/>
</dbReference>
<evidence type="ECO:0000256" key="6">
    <source>
        <dbReference type="SAM" id="Phobius"/>
    </source>
</evidence>
<feature type="transmembrane region" description="Helical" evidence="6">
    <location>
        <begin position="263"/>
        <end position="282"/>
    </location>
</feature>